<feature type="region of interest" description="Disordered" evidence="1">
    <location>
        <begin position="1"/>
        <end position="46"/>
    </location>
</feature>
<accession>A0A1X9LSN7</accession>
<reference evidence="2 3" key="1">
    <citation type="submission" date="2017-04" db="EMBL/GenBank/DDBJ databases">
        <authorList>
            <person name="Afonso C.L."/>
            <person name="Miller P.J."/>
            <person name="Scott M.A."/>
            <person name="Spackman E."/>
            <person name="Goraichik I."/>
            <person name="Dimitrov K.M."/>
            <person name="Suarez D.L."/>
            <person name="Swayne D.E."/>
        </authorList>
    </citation>
    <scope>NUCLEOTIDE SEQUENCE [LARGE SCALE GENOMIC DNA]</scope>
    <source>
        <strain evidence="3">XA(T)</strain>
    </source>
</reference>
<dbReference type="STRING" id="1619308.B5808_13720"/>
<name>A0A1X9LSN7_9MICO</name>
<keyword evidence="3" id="KW-1185">Reference proteome</keyword>
<evidence type="ECO:0000313" key="3">
    <source>
        <dbReference type="Proteomes" id="UP000192775"/>
    </source>
</evidence>
<feature type="compositionally biased region" description="Low complexity" evidence="1">
    <location>
        <begin position="1"/>
        <end position="14"/>
    </location>
</feature>
<gene>
    <name evidence="2" type="ORF">B5808_13720</name>
</gene>
<dbReference type="KEGG" id="cphy:B5808_13720"/>
<evidence type="ECO:0000313" key="2">
    <source>
        <dbReference type="EMBL" id="ARJ06159.1"/>
    </source>
</evidence>
<protein>
    <submittedName>
        <fullName evidence="2">Uncharacterized protein</fullName>
    </submittedName>
</protein>
<feature type="compositionally biased region" description="Pro residues" evidence="1">
    <location>
        <begin position="15"/>
        <end position="28"/>
    </location>
</feature>
<dbReference type="AlphaFoldDB" id="A0A1X9LSN7"/>
<organism evidence="2 3">
    <name type="scientific">Cnuibacter physcomitrellae</name>
    <dbReference type="NCBI Taxonomy" id="1619308"/>
    <lineage>
        <taxon>Bacteria</taxon>
        <taxon>Bacillati</taxon>
        <taxon>Actinomycetota</taxon>
        <taxon>Actinomycetes</taxon>
        <taxon>Micrococcales</taxon>
        <taxon>Microbacteriaceae</taxon>
        <taxon>Cnuibacter</taxon>
    </lineage>
</organism>
<dbReference type="Proteomes" id="UP000192775">
    <property type="component" value="Chromosome"/>
</dbReference>
<proteinExistence type="predicted"/>
<dbReference type="EMBL" id="CP020715">
    <property type="protein sequence ID" value="ARJ06159.1"/>
    <property type="molecule type" value="Genomic_DNA"/>
</dbReference>
<sequence length="200" mass="20561">MSTASPTRTATPTPSISPSPDGPQPGTPSPTAGADPSWPAYDPADPSTWTIDFTGIGPFAVGRPMEEQAAAFAGISRDDCGNTGVASYLPPGLWIAAAADNGGQVWLVSSSIRPDQPGGIGPHTVEGIRPGSTVGDLLAAYPGIQAHMGSLSPSYFLTDGTTWINFTVWRSDSPEALQPADTIDAISVGSHEFPPKEICG</sequence>
<evidence type="ECO:0000256" key="1">
    <source>
        <dbReference type="SAM" id="MobiDB-lite"/>
    </source>
</evidence>